<dbReference type="AlphaFoldDB" id="A0A556N371"/>
<proteinExistence type="predicted"/>
<dbReference type="Proteomes" id="UP000316008">
    <property type="component" value="Unassembled WGS sequence"/>
</dbReference>
<dbReference type="SUPFAM" id="SSF47413">
    <property type="entry name" value="lambda repressor-like DNA-binding domains"/>
    <property type="match status" value="1"/>
</dbReference>
<dbReference type="PROSITE" id="PS50943">
    <property type="entry name" value="HTH_CROC1"/>
    <property type="match status" value="1"/>
</dbReference>
<name>A0A556N371_9FLAO</name>
<dbReference type="SMART" id="SM00530">
    <property type="entry name" value="HTH_XRE"/>
    <property type="match status" value="1"/>
</dbReference>
<dbReference type="InterPro" id="IPR050807">
    <property type="entry name" value="TransReg_Diox_bact_type"/>
</dbReference>
<dbReference type="Gene3D" id="1.10.260.40">
    <property type="entry name" value="lambda repressor-like DNA-binding domains"/>
    <property type="match status" value="1"/>
</dbReference>
<keyword evidence="1" id="KW-0238">DNA-binding</keyword>
<dbReference type="InterPro" id="IPR001387">
    <property type="entry name" value="Cro/C1-type_HTH"/>
</dbReference>
<evidence type="ECO:0000256" key="1">
    <source>
        <dbReference type="ARBA" id="ARBA00023125"/>
    </source>
</evidence>
<dbReference type="GO" id="GO:0003700">
    <property type="term" value="F:DNA-binding transcription factor activity"/>
    <property type="evidence" value="ECO:0007669"/>
    <property type="project" value="TreeGrafter"/>
</dbReference>
<dbReference type="GO" id="GO:0003677">
    <property type="term" value="F:DNA binding"/>
    <property type="evidence" value="ECO:0007669"/>
    <property type="project" value="UniProtKB-KW"/>
</dbReference>
<dbReference type="RefSeq" id="WP_144332181.1">
    <property type="nucleotide sequence ID" value="NZ_VLPL01000002.1"/>
</dbReference>
<keyword evidence="4" id="KW-1185">Reference proteome</keyword>
<reference evidence="3 4" key="1">
    <citation type="submission" date="2019-07" db="EMBL/GenBank/DDBJ databases">
        <authorList>
            <person name="Huq M.A."/>
        </authorList>
    </citation>
    <scope>NUCLEOTIDE SEQUENCE [LARGE SCALE GENOMIC DNA]</scope>
    <source>
        <strain evidence="3 4">MAH-3</strain>
    </source>
</reference>
<dbReference type="PANTHER" id="PTHR46797:SF1">
    <property type="entry name" value="METHYLPHOSPHONATE SYNTHASE"/>
    <property type="match status" value="1"/>
</dbReference>
<evidence type="ECO:0000259" key="2">
    <source>
        <dbReference type="PROSITE" id="PS50943"/>
    </source>
</evidence>
<sequence length="70" mass="7836">MENQDLIALGKRVKELRIEKNLTQFELGARIGKNASSIGRLETGRVNPSFLYLKELANGLEVSVTTLLDY</sequence>
<dbReference type="PANTHER" id="PTHR46797">
    <property type="entry name" value="HTH-TYPE TRANSCRIPTIONAL REGULATOR"/>
    <property type="match status" value="1"/>
</dbReference>
<dbReference type="CDD" id="cd00093">
    <property type="entry name" value="HTH_XRE"/>
    <property type="match status" value="1"/>
</dbReference>
<evidence type="ECO:0000313" key="4">
    <source>
        <dbReference type="Proteomes" id="UP000316008"/>
    </source>
</evidence>
<dbReference type="EMBL" id="VLPL01000002">
    <property type="protein sequence ID" value="TSJ46644.1"/>
    <property type="molecule type" value="Genomic_DNA"/>
</dbReference>
<dbReference type="GO" id="GO:0005829">
    <property type="term" value="C:cytosol"/>
    <property type="evidence" value="ECO:0007669"/>
    <property type="project" value="TreeGrafter"/>
</dbReference>
<comment type="caution">
    <text evidence="3">The sequence shown here is derived from an EMBL/GenBank/DDBJ whole genome shotgun (WGS) entry which is preliminary data.</text>
</comment>
<feature type="domain" description="HTH cro/C1-type" evidence="2">
    <location>
        <begin position="13"/>
        <end position="67"/>
    </location>
</feature>
<dbReference type="OrthoDB" id="2902336at2"/>
<dbReference type="InterPro" id="IPR010982">
    <property type="entry name" value="Lambda_DNA-bd_dom_sf"/>
</dbReference>
<evidence type="ECO:0000313" key="3">
    <source>
        <dbReference type="EMBL" id="TSJ46644.1"/>
    </source>
</evidence>
<protein>
    <submittedName>
        <fullName evidence="3">Helix-turn-helix transcriptional regulator</fullName>
    </submittedName>
</protein>
<organism evidence="3 4">
    <name type="scientific">Fluviicola chungangensis</name>
    <dbReference type="NCBI Taxonomy" id="2597671"/>
    <lineage>
        <taxon>Bacteria</taxon>
        <taxon>Pseudomonadati</taxon>
        <taxon>Bacteroidota</taxon>
        <taxon>Flavobacteriia</taxon>
        <taxon>Flavobacteriales</taxon>
        <taxon>Crocinitomicaceae</taxon>
        <taxon>Fluviicola</taxon>
    </lineage>
</organism>
<gene>
    <name evidence="3" type="ORF">FO442_05655</name>
</gene>
<dbReference type="Pfam" id="PF01381">
    <property type="entry name" value="HTH_3"/>
    <property type="match status" value="1"/>
</dbReference>
<accession>A0A556N371</accession>